<evidence type="ECO:0000313" key="2">
    <source>
        <dbReference type="Proteomes" id="UP001294570"/>
    </source>
</evidence>
<evidence type="ECO:0000313" key="1">
    <source>
        <dbReference type="EMBL" id="MDY7220500.1"/>
    </source>
</evidence>
<accession>A0ABU5GVX6</accession>
<keyword evidence="2" id="KW-1185">Reference proteome</keyword>
<protein>
    <submittedName>
        <fullName evidence="1">Uncharacterized protein</fullName>
    </submittedName>
</protein>
<organism evidence="1 2">
    <name type="scientific">Denitrificimonas halotolerans</name>
    <dbReference type="NCBI Taxonomy" id="3098930"/>
    <lineage>
        <taxon>Bacteria</taxon>
        <taxon>Pseudomonadati</taxon>
        <taxon>Pseudomonadota</taxon>
        <taxon>Gammaproteobacteria</taxon>
        <taxon>Pseudomonadales</taxon>
        <taxon>Pseudomonadaceae</taxon>
        <taxon>Denitrificimonas</taxon>
    </lineage>
</organism>
<proteinExistence type="predicted"/>
<comment type="caution">
    <text evidence="1">The sequence shown here is derived from an EMBL/GenBank/DDBJ whole genome shotgun (WGS) entry which is preliminary data.</text>
</comment>
<dbReference type="EMBL" id="JAXIVU010000041">
    <property type="protein sequence ID" value="MDY7220500.1"/>
    <property type="molecule type" value="Genomic_DNA"/>
</dbReference>
<reference evidence="1 2" key="1">
    <citation type="submission" date="2023-12" db="EMBL/GenBank/DDBJ databases">
        <title>Denitrificimonas halotolerans sp. nov.,a novel species isolated from landfill leachate.</title>
        <authorList>
            <person name="Wang S."/>
        </authorList>
    </citation>
    <scope>NUCLEOTIDE SEQUENCE [LARGE SCALE GENOMIC DNA]</scope>
    <source>
        <strain evidence="1 2">JX-1</strain>
    </source>
</reference>
<gene>
    <name evidence="1" type="ORF">TOI97_13155</name>
</gene>
<dbReference type="RefSeq" id="WP_321554578.1">
    <property type="nucleotide sequence ID" value="NZ_JAXIVU010000041.1"/>
</dbReference>
<dbReference type="Proteomes" id="UP001294570">
    <property type="component" value="Unassembled WGS sequence"/>
</dbReference>
<sequence length="54" mass="5994">MGLWISWGGLAEGQSNQGLQRADQNLVKAFKLYTKPWDGPVDKLFRVTATPDST</sequence>
<name>A0ABU5GVX6_9GAMM</name>